<dbReference type="EMBL" id="GL349436">
    <property type="protein sequence ID" value="KNC52081.1"/>
    <property type="molecule type" value="Genomic_DNA"/>
</dbReference>
<dbReference type="GO" id="GO:0005096">
    <property type="term" value="F:GTPase activator activity"/>
    <property type="evidence" value="ECO:0007669"/>
    <property type="project" value="UniProtKB-KW"/>
</dbReference>
<dbReference type="Gene3D" id="1.10.506.10">
    <property type="entry name" value="GTPase Activation - p120gap, domain 1"/>
    <property type="match status" value="1"/>
</dbReference>
<feature type="compositionally biased region" description="Low complexity" evidence="2">
    <location>
        <begin position="548"/>
        <end position="563"/>
    </location>
</feature>
<proteinExistence type="predicted"/>
<dbReference type="PROSITE" id="PS50018">
    <property type="entry name" value="RAS_GTPASE_ACTIV_2"/>
    <property type="match status" value="1"/>
</dbReference>
<dbReference type="Gene3D" id="3.40.525.10">
    <property type="entry name" value="CRAL-TRIO lipid binding domain"/>
    <property type="match status" value="1"/>
</dbReference>
<dbReference type="eggNOG" id="KOG3508">
    <property type="taxonomic scope" value="Eukaryota"/>
</dbReference>
<evidence type="ECO:0000259" key="4">
    <source>
        <dbReference type="PROSITE" id="PS50191"/>
    </source>
</evidence>
<name>A0A0L0DJ31_THETB</name>
<keyword evidence="1" id="KW-0343">GTPase activation</keyword>
<dbReference type="SMART" id="SM00323">
    <property type="entry name" value="RasGAP"/>
    <property type="match status" value="1"/>
</dbReference>
<dbReference type="CDD" id="cd00170">
    <property type="entry name" value="SEC14"/>
    <property type="match status" value="1"/>
</dbReference>
<dbReference type="GeneID" id="25560684"/>
<evidence type="ECO:0000313" key="5">
    <source>
        <dbReference type="EMBL" id="KNC52081.1"/>
    </source>
</evidence>
<protein>
    <submittedName>
        <fullName evidence="5">Neurofibromin-A</fullName>
    </submittedName>
</protein>
<dbReference type="PANTHER" id="PTHR10194">
    <property type="entry name" value="RAS GTPASE-ACTIVATING PROTEINS"/>
    <property type="match status" value="1"/>
</dbReference>
<dbReference type="InterPro" id="IPR001936">
    <property type="entry name" value="RasGAP_dom"/>
</dbReference>
<dbReference type="InterPro" id="IPR039360">
    <property type="entry name" value="Ras_GTPase"/>
</dbReference>
<dbReference type="PANTHER" id="PTHR10194:SF60">
    <property type="entry name" value="RAS GTPASE-ACTIVATING PROTEIN RASKOL"/>
    <property type="match status" value="1"/>
</dbReference>
<keyword evidence="6" id="KW-1185">Reference proteome</keyword>
<dbReference type="RefSeq" id="XP_013762086.1">
    <property type="nucleotide sequence ID" value="XM_013906632.1"/>
</dbReference>
<accession>A0A0L0DJ31</accession>
<feature type="domain" description="CRAL-TRIO" evidence="4">
    <location>
        <begin position="573"/>
        <end position="734"/>
    </location>
</feature>
<dbReference type="Proteomes" id="UP000054408">
    <property type="component" value="Unassembled WGS sequence"/>
</dbReference>
<feature type="region of interest" description="Disordered" evidence="2">
    <location>
        <begin position="544"/>
        <end position="571"/>
    </location>
</feature>
<dbReference type="SUPFAM" id="SSF52087">
    <property type="entry name" value="CRAL/TRIO domain"/>
    <property type="match status" value="1"/>
</dbReference>
<dbReference type="InterPro" id="IPR036865">
    <property type="entry name" value="CRAL-TRIO_dom_sf"/>
</dbReference>
<dbReference type="InterPro" id="IPR001251">
    <property type="entry name" value="CRAL-TRIO_dom"/>
</dbReference>
<dbReference type="STRING" id="461836.A0A0L0DJ31"/>
<reference evidence="5 6" key="1">
    <citation type="submission" date="2010-05" db="EMBL/GenBank/DDBJ databases">
        <title>The Genome Sequence of Thecamonas trahens ATCC 50062.</title>
        <authorList>
            <consortium name="The Broad Institute Genome Sequencing Platform"/>
            <person name="Russ C."/>
            <person name="Cuomo C."/>
            <person name="Shea T."/>
            <person name="Young S.K."/>
            <person name="Zeng Q."/>
            <person name="Koehrsen M."/>
            <person name="Haas B."/>
            <person name="Borodovsky M."/>
            <person name="Guigo R."/>
            <person name="Alvarado L."/>
            <person name="Berlin A."/>
            <person name="Bochicchio J."/>
            <person name="Borenstein D."/>
            <person name="Chapman S."/>
            <person name="Chen Z."/>
            <person name="Freedman E."/>
            <person name="Gellesch M."/>
            <person name="Goldberg J."/>
            <person name="Griggs A."/>
            <person name="Gujja S."/>
            <person name="Heilman E."/>
            <person name="Heiman D."/>
            <person name="Hepburn T."/>
            <person name="Howarth C."/>
            <person name="Jen D."/>
            <person name="Larson L."/>
            <person name="Mehta T."/>
            <person name="Park D."/>
            <person name="Pearson M."/>
            <person name="Roberts A."/>
            <person name="Saif S."/>
            <person name="Shenoy N."/>
            <person name="Sisk P."/>
            <person name="Stolte C."/>
            <person name="Sykes S."/>
            <person name="Thomson T."/>
            <person name="Walk T."/>
            <person name="White J."/>
            <person name="Yandava C."/>
            <person name="Burger G."/>
            <person name="Gray M.W."/>
            <person name="Holland P.W.H."/>
            <person name="King N."/>
            <person name="Lang F.B.F."/>
            <person name="Roger A.J."/>
            <person name="Ruiz-Trillo I."/>
            <person name="Lander E."/>
            <person name="Nusbaum C."/>
        </authorList>
    </citation>
    <scope>NUCLEOTIDE SEQUENCE [LARGE SCALE GENOMIC DNA]</scope>
    <source>
        <strain evidence="5 6">ATCC 50062</strain>
    </source>
</reference>
<sequence>MYLCSKQAGSSSVVELTTASGETLEQVRTRLKRSHSHQGSIQTWSTRSFWGQAPRYATLLQELFDTRAERTLAALGDAVDPSDADALASALVSVASHAGLTLSVIQTMIESEFASHAEFPSTILRGNSLASKMATIYCKSAGKSYLQAILASTVEAVIDDKELFLEIDPNKLRRVHGGASDEELAALQAANQEKLLALSTSVFNRIVAAEAVDAMPAPIRAIAKHIADMADAYLPADVAEGGVKTRLIGGFIMLRFFNPALVTPESFDVVSEDRVPDPRARRNLVLLTKILQNVSNQVLFGSKEQHMAILNSFIDDNMATMAAYLNNVVALDDADVAQCSASTTPRSWDVHVLDCNDLFTLHYVLLNMLPNLTFGFESQPLLDGPRDDVMNSDAVDDPSAACVPQGVASNRVVAALAAADAKPRPVSLDPEVASEFDSLLEQMASIGDSLGDVSALPSGTETADASAANAVNNDDDDALSPSAPDASEAVRGATAGLSAPAPATARRTKRRGRTRSEAAGDSRFLSAIMDLGPPPMVRRASKRHRGMSASSSTSSLASVGSSTPTLATPGRSAVEASTDMAAARFFYKGLPNKDGIPTYYLIMCQLKTMFMADAEALAQFVRETMGADIDAPYALVIDMSWVKVTFEMKRLMYKQLSTFAGIFNRQQKKNSRAIYLIHPSSFTSTVLYFASRFTSAKLRKKIHEIYEWEALHEFIAPSAVALPESSKAYLTKAYDVVKINAKGKEQSRLIKFTHNSILNIDPKTQRIRNERKLVEMLDVVAPRTEPTIVLRFDTESQDESSSSGLASTSFLNKFRRNEADAEFRTYRCASIEERNEVIYEIFERGFTAPAFPHANEYEVLEQKGSSKRNARTLKLTIDSILTIAKGRIKKEVSFAGIEEVFVDPKNCTLVWFKCKGDKVPTKLYTNDAAAFVAAVEHCIRKNLADDSKLAQNEKDELNAYMDDE</sequence>
<dbReference type="Pfam" id="PF13716">
    <property type="entry name" value="CRAL_TRIO_2"/>
    <property type="match status" value="1"/>
</dbReference>
<gene>
    <name evidence="5" type="ORF">AMSG_00908</name>
</gene>
<dbReference type="OMA" id="KDLIYNE"/>
<feature type="region of interest" description="Disordered" evidence="2">
    <location>
        <begin position="471"/>
        <end position="519"/>
    </location>
</feature>
<dbReference type="OrthoDB" id="1562946at2759"/>
<feature type="domain" description="Ras-GAP" evidence="3">
    <location>
        <begin position="83"/>
        <end position="296"/>
    </location>
</feature>
<evidence type="ECO:0000313" key="6">
    <source>
        <dbReference type="Proteomes" id="UP000054408"/>
    </source>
</evidence>
<dbReference type="SUPFAM" id="SSF48350">
    <property type="entry name" value="GTPase activation domain, GAP"/>
    <property type="match status" value="1"/>
</dbReference>
<dbReference type="AlphaFoldDB" id="A0A0L0DJ31"/>
<evidence type="ECO:0000256" key="2">
    <source>
        <dbReference type="SAM" id="MobiDB-lite"/>
    </source>
</evidence>
<dbReference type="InterPro" id="IPR008936">
    <property type="entry name" value="Rho_GTPase_activation_prot"/>
</dbReference>
<dbReference type="PROSITE" id="PS50191">
    <property type="entry name" value="CRAL_TRIO"/>
    <property type="match status" value="1"/>
</dbReference>
<evidence type="ECO:0000256" key="1">
    <source>
        <dbReference type="ARBA" id="ARBA00022468"/>
    </source>
</evidence>
<organism evidence="5 6">
    <name type="scientific">Thecamonas trahens ATCC 50062</name>
    <dbReference type="NCBI Taxonomy" id="461836"/>
    <lineage>
        <taxon>Eukaryota</taxon>
        <taxon>Apusozoa</taxon>
        <taxon>Apusomonadida</taxon>
        <taxon>Apusomonadidae</taxon>
        <taxon>Thecamonas</taxon>
    </lineage>
</organism>
<evidence type="ECO:0000259" key="3">
    <source>
        <dbReference type="PROSITE" id="PS50018"/>
    </source>
</evidence>
<dbReference type="Pfam" id="PF00616">
    <property type="entry name" value="RasGAP"/>
    <property type="match status" value="1"/>
</dbReference>